<dbReference type="InterPro" id="IPR011990">
    <property type="entry name" value="TPR-like_helical_dom_sf"/>
</dbReference>
<dbReference type="InterPro" id="IPR019734">
    <property type="entry name" value="TPR_rpt"/>
</dbReference>
<keyword evidence="2" id="KW-0963">Cytoplasm</keyword>
<evidence type="ECO:0000313" key="5">
    <source>
        <dbReference type="Proteomes" id="UP001233999"/>
    </source>
</evidence>
<dbReference type="GO" id="GO:0030014">
    <property type="term" value="C:CCR4-NOT complex"/>
    <property type="evidence" value="ECO:0007669"/>
    <property type="project" value="UniProtKB-UniRule"/>
</dbReference>
<feature type="region of interest" description="Disordered" evidence="3">
    <location>
        <begin position="1"/>
        <end position="22"/>
    </location>
</feature>
<organism evidence="4 5">
    <name type="scientific">Diploptera punctata</name>
    <name type="common">Pacific beetle cockroach</name>
    <dbReference type="NCBI Taxonomy" id="6984"/>
    <lineage>
        <taxon>Eukaryota</taxon>
        <taxon>Metazoa</taxon>
        <taxon>Ecdysozoa</taxon>
        <taxon>Arthropoda</taxon>
        <taxon>Hexapoda</taxon>
        <taxon>Insecta</taxon>
        <taxon>Pterygota</taxon>
        <taxon>Neoptera</taxon>
        <taxon>Polyneoptera</taxon>
        <taxon>Dictyoptera</taxon>
        <taxon>Blattodea</taxon>
        <taxon>Blaberoidea</taxon>
        <taxon>Blaberidae</taxon>
        <taxon>Diplopterinae</taxon>
        <taxon>Diploptera</taxon>
    </lineage>
</organism>
<feature type="compositionally biased region" description="Basic and acidic residues" evidence="3">
    <location>
        <begin position="1"/>
        <end position="13"/>
    </location>
</feature>
<keyword evidence="2" id="KW-0804">Transcription</keyword>
<dbReference type="GO" id="GO:0017148">
    <property type="term" value="P:negative regulation of translation"/>
    <property type="evidence" value="ECO:0007669"/>
    <property type="project" value="TreeGrafter"/>
</dbReference>
<reference evidence="4" key="1">
    <citation type="journal article" date="2023" name="IScience">
        <title>Live-bearing cockroach genome reveals convergent evolutionary mechanisms linked to viviparity in insects and beyond.</title>
        <authorList>
            <person name="Fouks B."/>
            <person name="Harrison M.C."/>
            <person name="Mikhailova A.A."/>
            <person name="Marchal E."/>
            <person name="English S."/>
            <person name="Carruthers M."/>
            <person name="Jennings E.C."/>
            <person name="Chiamaka E.L."/>
            <person name="Frigard R.A."/>
            <person name="Pippel M."/>
            <person name="Attardo G.M."/>
            <person name="Benoit J.B."/>
            <person name="Bornberg-Bauer E."/>
            <person name="Tobe S.S."/>
        </authorList>
    </citation>
    <scope>NUCLEOTIDE SEQUENCE</scope>
    <source>
        <strain evidence="4">Stay&amp;Tobe</strain>
    </source>
</reference>
<dbReference type="GO" id="GO:0031047">
    <property type="term" value="P:regulatory ncRNA-mediated gene silencing"/>
    <property type="evidence" value="ECO:0007669"/>
    <property type="project" value="UniProtKB-UniRule"/>
</dbReference>
<comment type="function">
    <text evidence="2">Component of the CCR4-NOT complex which is one of the major cellular mRNA deadenylases and is linked to various cellular processes including bulk mRNA degradation, miRNA-mediated repression, translational repression during translational initiation and general transcription regulation.</text>
</comment>
<evidence type="ECO:0000256" key="2">
    <source>
        <dbReference type="RuleBase" id="RU367083"/>
    </source>
</evidence>
<proteinExistence type="inferred from homology"/>
<dbReference type="EMBL" id="JASPKZ010005686">
    <property type="protein sequence ID" value="KAJ9588355.1"/>
    <property type="molecule type" value="Genomic_DNA"/>
</dbReference>
<gene>
    <name evidence="4" type="ORF">L9F63_018281</name>
</gene>
<keyword evidence="5" id="KW-1185">Reference proteome</keyword>
<dbReference type="Proteomes" id="UP001233999">
    <property type="component" value="Unassembled WGS sequence"/>
</dbReference>
<dbReference type="Pfam" id="PF13181">
    <property type="entry name" value="TPR_8"/>
    <property type="match status" value="1"/>
</dbReference>
<comment type="similarity">
    <text evidence="1 2">Belongs to the CNOT10 family.</text>
</comment>
<protein>
    <recommendedName>
        <fullName evidence="2">CCR4-NOT transcription complex subunit 10</fullName>
    </recommendedName>
</protein>
<dbReference type="PANTHER" id="PTHR12979:SF5">
    <property type="entry name" value="CCR4-NOT TRANSCRIPTION COMPLEX SUBUNIT 10"/>
    <property type="match status" value="1"/>
</dbReference>
<keyword evidence="2" id="KW-0805">Transcription regulation</keyword>
<dbReference type="SMART" id="SM00028">
    <property type="entry name" value="TPR"/>
    <property type="match status" value="3"/>
</dbReference>
<name>A0AAD8EF95_DIPPU</name>
<accession>A0AAD8EF95</accession>
<dbReference type="SUPFAM" id="SSF48452">
    <property type="entry name" value="TPR-like"/>
    <property type="match status" value="3"/>
</dbReference>
<keyword evidence="2" id="KW-0810">Translation regulation</keyword>
<evidence type="ECO:0000256" key="3">
    <source>
        <dbReference type="SAM" id="MobiDB-lite"/>
    </source>
</evidence>
<evidence type="ECO:0000256" key="1">
    <source>
        <dbReference type="ARBA" id="ARBA00010080"/>
    </source>
</evidence>
<reference evidence="4" key="2">
    <citation type="submission" date="2023-05" db="EMBL/GenBank/DDBJ databases">
        <authorList>
            <person name="Fouks B."/>
        </authorList>
    </citation>
    <scope>NUCLEOTIDE SEQUENCE</scope>
    <source>
        <strain evidence="4">Stay&amp;Tobe</strain>
        <tissue evidence="4">Testes</tissue>
    </source>
</reference>
<dbReference type="GO" id="GO:0006402">
    <property type="term" value="P:mRNA catabolic process"/>
    <property type="evidence" value="ECO:0007669"/>
    <property type="project" value="TreeGrafter"/>
</dbReference>
<dbReference type="GO" id="GO:0005634">
    <property type="term" value="C:nucleus"/>
    <property type="evidence" value="ECO:0007669"/>
    <property type="project" value="UniProtKB-SubCell"/>
</dbReference>
<keyword evidence="2" id="KW-0539">Nucleus</keyword>
<keyword evidence="2" id="KW-0943">RNA-mediated gene silencing</keyword>
<dbReference type="InterPro" id="IPR039740">
    <property type="entry name" value="CNOT10"/>
</dbReference>
<evidence type="ECO:0000313" key="4">
    <source>
        <dbReference type="EMBL" id="KAJ9588355.1"/>
    </source>
</evidence>
<dbReference type="Gene3D" id="1.25.40.10">
    <property type="entry name" value="Tetratricopeptide repeat domain"/>
    <property type="match status" value="2"/>
</dbReference>
<dbReference type="PANTHER" id="PTHR12979">
    <property type="entry name" value="CCR4-NOT TRANSCRIPTION COMPLEX SUBUNIT 10"/>
    <property type="match status" value="1"/>
</dbReference>
<dbReference type="AlphaFoldDB" id="A0AAD8EF95"/>
<comment type="subcellular location">
    <subcellularLocation>
        <location evidence="2">Cytoplasm</location>
    </subcellularLocation>
    <subcellularLocation>
        <location evidence="2">Nucleus</location>
    </subcellularLocation>
</comment>
<sequence>MAEKEGDTEKTKVEATPAPVISDQEKDWAQTALADFTRGSYGTCLQNLTKLEAARPQDTKVLHNKAIAEYYKSDLKKTDQFRKNMNIVCSQAHVNIDNTDSLEDVEYCVIYYNQAVLLYHLKQYGKALTIMEKIFSFIEPMEESLAHRVCLLLIELHLCMYQPDKILALIAYIENQFVVSTDSVISTEKDIKPLEKEHKEKKPVTGDAATDTFRLKLLQYRARCYLMTHALKACKREMKSVITGGGPTLGSVLLKGNLEYQRGNFRKAIKVINSIPPSNLPFKDVGECPAVLYYNNMGCIHHYMGKPHLACFYLQKAFHENDCAMKSLPKPEPAEPYSGRPLFTLGSNKNYELMYNLGVTLLHAGRPIQAFDCLTEAVQVYHMNPRLWLRLAECCVMAHKADNESDFNIHARRKDLVQGVVGTGTHRKIILTPQLSRDTKYSCEGVSYAIPVATVEFASLCLRNALLLLPDCQPDEPVVLPPTDTPDGPNIPRTPGTHYVYAAPSNPLDWHEVASLRCSVLAMSAYVALCLGDYILALDHAQMLLVQPALSGVHRMLGHLYAAEALVLLDKISDAIEHLNPDHVKELSLVYPPPEKDVDREKVDGAEHHKPLRAWFPNTLPTARAVMQYNLAVAFAIRGELDKAGETLKQVWMSKSPGCDVPIHVIMLALYIELQLGHADISRNIVKQHSPQYR</sequence>
<comment type="caution">
    <text evidence="4">The sequence shown here is derived from an EMBL/GenBank/DDBJ whole genome shotgun (WGS) entry which is preliminary data.</text>
</comment>
<dbReference type="GO" id="GO:0005737">
    <property type="term" value="C:cytoplasm"/>
    <property type="evidence" value="ECO:0007669"/>
    <property type="project" value="UniProtKB-SubCell"/>
</dbReference>